<proteinExistence type="inferred from homology"/>
<dbReference type="SMART" id="SM00095">
    <property type="entry name" value="TR_THY"/>
    <property type="match status" value="1"/>
</dbReference>
<feature type="domain" description="Transthyretin/hydroxyisourate hydrolase" evidence="8">
    <location>
        <begin position="2"/>
        <end position="115"/>
    </location>
</feature>
<comment type="subunit">
    <text evidence="4 7">Homotetramer.</text>
</comment>
<evidence type="ECO:0000256" key="4">
    <source>
        <dbReference type="ARBA" id="ARBA00011881"/>
    </source>
</evidence>
<name>A0ABR2VYQ9_9FUNG</name>
<protein>
    <recommendedName>
        <fullName evidence="7">5-hydroxyisourate hydrolase</fullName>
        <shortName evidence="7">HIU hydrolase</shortName>
        <shortName evidence="7">HIUHase</shortName>
        <ecNumber evidence="7">3.5.2.17</ecNumber>
    </recommendedName>
</protein>
<dbReference type="PANTHER" id="PTHR10395:SF7">
    <property type="entry name" value="5-HYDROXYISOURATE HYDROLASE"/>
    <property type="match status" value="1"/>
</dbReference>
<comment type="catalytic activity">
    <reaction evidence="1 7">
        <text>5-hydroxyisourate + H2O = 5-hydroxy-2-oxo-4-ureido-2,5-dihydro-1H-imidazole-5-carboxylate + H(+)</text>
        <dbReference type="Rhea" id="RHEA:23736"/>
        <dbReference type="ChEBI" id="CHEBI:15377"/>
        <dbReference type="ChEBI" id="CHEBI:15378"/>
        <dbReference type="ChEBI" id="CHEBI:18072"/>
        <dbReference type="ChEBI" id="CHEBI:58639"/>
        <dbReference type="EC" id="3.5.2.17"/>
    </reaction>
</comment>
<keyword evidence="6 7" id="KW-0378">Hydrolase</keyword>
<dbReference type="CDD" id="cd05822">
    <property type="entry name" value="TLP_HIUase"/>
    <property type="match status" value="1"/>
</dbReference>
<dbReference type="SUPFAM" id="SSF49472">
    <property type="entry name" value="Transthyretin (synonym: prealbumin)"/>
    <property type="match status" value="1"/>
</dbReference>
<evidence type="ECO:0000256" key="5">
    <source>
        <dbReference type="ARBA" id="ARBA00022631"/>
    </source>
</evidence>
<dbReference type="InterPro" id="IPR014306">
    <property type="entry name" value="Hydroxyisourate_hydrolase"/>
</dbReference>
<evidence type="ECO:0000313" key="10">
    <source>
        <dbReference type="Proteomes" id="UP001479436"/>
    </source>
</evidence>
<evidence type="ECO:0000256" key="3">
    <source>
        <dbReference type="ARBA" id="ARBA00009850"/>
    </source>
</evidence>
<keyword evidence="10" id="KW-1185">Reference proteome</keyword>
<gene>
    <name evidence="9" type="ORF">K7432_008609</name>
</gene>
<comment type="function">
    <text evidence="2">Catalyzes the hydrolysis of 5-hydroxyisourate (HIU) to 2-oxo-4-hydroxy-4-carboxy-5-ureidoimidazoline (OHCU).</text>
</comment>
<dbReference type="PROSITE" id="PS00769">
    <property type="entry name" value="TRANSTHYRETIN_2"/>
    <property type="match status" value="1"/>
</dbReference>
<dbReference type="Pfam" id="PF00576">
    <property type="entry name" value="Transthyretin"/>
    <property type="match status" value="1"/>
</dbReference>
<dbReference type="PANTHER" id="PTHR10395">
    <property type="entry name" value="URICASE AND TRANSTHYRETIN-RELATED"/>
    <property type="match status" value="1"/>
</dbReference>
<dbReference type="EC" id="3.5.2.17" evidence="7"/>
<evidence type="ECO:0000256" key="2">
    <source>
        <dbReference type="ARBA" id="ARBA00002704"/>
    </source>
</evidence>
<evidence type="ECO:0000256" key="1">
    <source>
        <dbReference type="ARBA" id="ARBA00001043"/>
    </source>
</evidence>
<evidence type="ECO:0000313" key="9">
    <source>
        <dbReference type="EMBL" id="KAK9710133.1"/>
    </source>
</evidence>
<dbReference type="NCBIfam" id="TIGR02962">
    <property type="entry name" value="hdxy_isourate"/>
    <property type="match status" value="1"/>
</dbReference>
<dbReference type="EMBL" id="JASJQH010007361">
    <property type="protein sequence ID" value="KAK9710133.1"/>
    <property type="molecule type" value="Genomic_DNA"/>
</dbReference>
<evidence type="ECO:0000256" key="7">
    <source>
        <dbReference type="RuleBase" id="RU361270"/>
    </source>
</evidence>
<dbReference type="PRINTS" id="PR00189">
    <property type="entry name" value="TRNSTHYRETIN"/>
</dbReference>
<dbReference type="InterPro" id="IPR023419">
    <property type="entry name" value="Transthyretin_CS"/>
</dbReference>
<dbReference type="InterPro" id="IPR000895">
    <property type="entry name" value="Transthyretin/HIU_hydrolase"/>
</dbReference>
<evidence type="ECO:0000259" key="8">
    <source>
        <dbReference type="SMART" id="SM00095"/>
    </source>
</evidence>
<comment type="caution">
    <text evidence="9">The sequence shown here is derived from an EMBL/GenBank/DDBJ whole genome shotgun (WGS) entry which is preliminary data.</text>
</comment>
<evidence type="ECO:0000256" key="6">
    <source>
        <dbReference type="ARBA" id="ARBA00022801"/>
    </source>
</evidence>
<reference evidence="9 10" key="1">
    <citation type="submission" date="2023-04" db="EMBL/GenBank/DDBJ databases">
        <title>Genome of Basidiobolus ranarum AG-B5.</title>
        <authorList>
            <person name="Stajich J.E."/>
            <person name="Carter-House D."/>
            <person name="Gryganskyi A."/>
        </authorList>
    </citation>
    <scope>NUCLEOTIDE SEQUENCE [LARGE SCALE GENOMIC DNA]</scope>
    <source>
        <strain evidence="9 10">AG-B5</strain>
    </source>
</reference>
<dbReference type="Gene3D" id="2.60.40.180">
    <property type="entry name" value="Transthyretin/hydroxyisourate hydrolase domain"/>
    <property type="match status" value="1"/>
</dbReference>
<dbReference type="InterPro" id="IPR023416">
    <property type="entry name" value="Transthyretin/HIU_hydrolase_d"/>
</dbReference>
<dbReference type="InterPro" id="IPR036817">
    <property type="entry name" value="Transthyretin/HIU_hydrolase_sf"/>
</dbReference>
<sequence>MRTRSPITAHVLDSSVGKPAQSVQLTIEKLINGKWEFLSQSLTNEDGRCPELLSLDYDFQVGVYRVVFGTGDYYKSQGKTCFYPEAQIIFDVNNTEEHYHIPLLLSPYSYTTYRGS</sequence>
<keyword evidence="5 7" id="KW-0659">Purine metabolism</keyword>
<comment type="similarity">
    <text evidence="3 7">Belongs to the transthyretin family. 5-hydroxyisourate hydrolase subfamily.</text>
</comment>
<accession>A0ABR2VYQ9</accession>
<organism evidence="9 10">
    <name type="scientific">Basidiobolus ranarum</name>
    <dbReference type="NCBI Taxonomy" id="34480"/>
    <lineage>
        <taxon>Eukaryota</taxon>
        <taxon>Fungi</taxon>
        <taxon>Fungi incertae sedis</taxon>
        <taxon>Zoopagomycota</taxon>
        <taxon>Entomophthoromycotina</taxon>
        <taxon>Basidiobolomycetes</taxon>
        <taxon>Basidiobolales</taxon>
        <taxon>Basidiobolaceae</taxon>
        <taxon>Basidiobolus</taxon>
    </lineage>
</organism>
<dbReference type="Proteomes" id="UP001479436">
    <property type="component" value="Unassembled WGS sequence"/>
</dbReference>